<protein>
    <submittedName>
        <fullName evidence="7">Sulfotransferase</fullName>
        <ecNumber evidence="7">2.8.2.-</ecNumber>
    </submittedName>
</protein>
<sequence>MIACVVAGALLIVRYPHDIRPFQRGEEEAPPTRAGSARPPPPPPPPPLLPRRAAGYRRFRGGEAVAASGGSGPRIGGETRRASALAEELSEGGGGGGGGGGDTTNTAVVFTTADATALARGPGGSDGLSRVSGARRRAESQGDRRGRRNGGAGDWGDGGFRGGAARARKSGKREAVNGGGRAMAAIPTFHMLRVRKRDGEGEPLGSAPPRLEFLGGDGGGGGESATSAPGPFSLRRYESFEAYATEQSASGNAILPVPIVRPPGKGPEASRSIPLAIIIGTQKGGTQNLRSHLLTHPSLSGLRQKEAHFFDWFWFPSDPNKKRHEWPGDGRGGAGLNPSAAGEVLSAYADRAMKAVDPSKRDTMATVESSPLYLFFPLAPYRMRMVLPAARLVLILRDPTERYFSHLRMMMCGTRDGETFDQLEERLETYFHIPGRVKEYLEQGEASYKPYTPLCRGEGARAKDLLRCWKAMVTHDPLHRGLYVDQLERWLRVYPRSQILVVESSEMFGDFTGTLNQVARHIGLPPHDFSYDSRHQHASAPCERHHPELFAEGGRYSRH</sequence>
<dbReference type="Gene3D" id="3.40.50.300">
    <property type="entry name" value="P-loop containing nucleotide triphosphate hydrolases"/>
    <property type="match status" value="1"/>
</dbReference>
<dbReference type="PANTHER" id="PTHR10605:SF56">
    <property type="entry name" value="BIFUNCTIONAL HEPARAN SULFATE N-DEACETYLASE_N-SULFOTRANSFERASE"/>
    <property type="match status" value="1"/>
</dbReference>
<dbReference type="EMBL" id="FN649739">
    <property type="protein sequence ID" value="CBJ31230.1"/>
    <property type="molecule type" value="Genomic_DNA"/>
</dbReference>
<accession>D7FST9</accession>
<dbReference type="InterPro" id="IPR037359">
    <property type="entry name" value="NST/OST"/>
</dbReference>
<keyword evidence="2" id="KW-0325">Glycoprotein</keyword>
<evidence type="ECO:0000256" key="3">
    <source>
        <dbReference type="PIRSR" id="PIRSR637359-1"/>
    </source>
</evidence>
<feature type="compositionally biased region" description="Gly residues" evidence="5">
    <location>
        <begin position="91"/>
        <end position="102"/>
    </location>
</feature>
<dbReference type="AlphaFoldDB" id="D7FST9"/>
<evidence type="ECO:0000313" key="8">
    <source>
        <dbReference type="Proteomes" id="UP000002630"/>
    </source>
</evidence>
<dbReference type="EMBL" id="FN648419">
    <property type="protein sequence ID" value="CBJ31230.1"/>
    <property type="molecule type" value="Genomic_DNA"/>
</dbReference>
<dbReference type="InParanoid" id="D7FST9"/>
<evidence type="ECO:0000256" key="4">
    <source>
        <dbReference type="PIRSR" id="PIRSR637359-2"/>
    </source>
</evidence>
<feature type="binding site" evidence="4">
    <location>
        <position position="397"/>
    </location>
    <ligand>
        <name>3'-phosphoadenylyl sulfate</name>
        <dbReference type="ChEBI" id="CHEBI:58339"/>
    </ligand>
</feature>
<evidence type="ECO:0000259" key="6">
    <source>
        <dbReference type="Pfam" id="PF00685"/>
    </source>
</evidence>
<keyword evidence="8" id="KW-1185">Reference proteome</keyword>
<dbReference type="PANTHER" id="PTHR10605">
    <property type="entry name" value="HEPARAN SULFATE SULFOTRANSFERASE"/>
    <property type="match status" value="1"/>
</dbReference>
<evidence type="ECO:0000256" key="5">
    <source>
        <dbReference type="SAM" id="MobiDB-lite"/>
    </source>
</evidence>
<organism evidence="7 8">
    <name type="scientific">Ectocarpus siliculosus</name>
    <name type="common">Brown alga</name>
    <name type="synonym">Conferva siliculosa</name>
    <dbReference type="NCBI Taxonomy" id="2880"/>
    <lineage>
        <taxon>Eukaryota</taxon>
        <taxon>Sar</taxon>
        <taxon>Stramenopiles</taxon>
        <taxon>Ochrophyta</taxon>
        <taxon>PX clade</taxon>
        <taxon>Phaeophyceae</taxon>
        <taxon>Ectocarpales</taxon>
        <taxon>Ectocarpaceae</taxon>
        <taxon>Ectocarpus</taxon>
    </lineage>
</organism>
<dbReference type="Pfam" id="PF00685">
    <property type="entry name" value="Sulfotransfer_1"/>
    <property type="match status" value="1"/>
</dbReference>
<feature type="active site" description="For sulfotransferase activity" evidence="3">
    <location>
        <position position="283"/>
    </location>
</feature>
<evidence type="ECO:0000256" key="2">
    <source>
        <dbReference type="ARBA" id="ARBA00023180"/>
    </source>
</evidence>
<dbReference type="SUPFAM" id="SSF52540">
    <property type="entry name" value="P-loop containing nucleoside triphosphate hydrolases"/>
    <property type="match status" value="1"/>
</dbReference>
<dbReference type="OrthoDB" id="6129517at2759"/>
<feature type="region of interest" description="Disordered" evidence="5">
    <location>
        <begin position="198"/>
        <end position="230"/>
    </location>
</feature>
<reference evidence="7 8" key="1">
    <citation type="journal article" date="2010" name="Nature">
        <title>The Ectocarpus genome and the independent evolution of multicellularity in brown algae.</title>
        <authorList>
            <person name="Cock J.M."/>
            <person name="Sterck L."/>
            <person name="Rouze P."/>
            <person name="Scornet D."/>
            <person name="Allen A.E."/>
            <person name="Amoutzias G."/>
            <person name="Anthouard V."/>
            <person name="Artiguenave F."/>
            <person name="Aury J.M."/>
            <person name="Badger J.H."/>
            <person name="Beszteri B."/>
            <person name="Billiau K."/>
            <person name="Bonnet E."/>
            <person name="Bothwell J.H."/>
            <person name="Bowler C."/>
            <person name="Boyen C."/>
            <person name="Brownlee C."/>
            <person name="Carrano C.J."/>
            <person name="Charrier B."/>
            <person name="Cho G.Y."/>
            <person name="Coelho S.M."/>
            <person name="Collen J."/>
            <person name="Corre E."/>
            <person name="Da Silva C."/>
            <person name="Delage L."/>
            <person name="Delaroque N."/>
            <person name="Dittami S.M."/>
            <person name="Doulbeau S."/>
            <person name="Elias M."/>
            <person name="Farnham G."/>
            <person name="Gachon C.M."/>
            <person name="Gschloessl B."/>
            <person name="Heesch S."/>
            <person name="Jabbari K."/>
            <person name="Jubin C."/>
            <person name="Kawai H."/>
            <person name="Kimura K."/>
            <person name="Kloareg B."/>
            <person name="Kupper F.C."/>
            <person name="Lang D."/>
            <person name="Le Bail A."/>
            <person name="Leblanc C."/>
            <person name="Lerouge P."/>
            <person name="Lohr M."/>
            <person name="Lopez P.J."/>
            <person name="Martens C."/>
            <person name="Maumus F."/>
            <person name="Michel G."/>
            <person name="Miranda-Saavedra D."/>
            <person name="Morales J."/>
            <person name="Moreau H."/>
            <person name="Motomura T."/>
            <person name="Nagasato C."/>
            <person name="Napoli C.A."/>
            <person name="Nelson D.R."/>
            <person name="Nyvall-Collen P."/>
            <person name="Peters A.F."/>
            <person name="Pommier C."/>
            <person name="Potin P."/>
            <person name="Poulain J."/>
            <person name="Quesneville H."/>
            <person name="Read B."/>
            <person name="Rensing S.A."/>
            <person name="Ritter A."/>
            <person name="Rousvoal S."/>
            <person name="Samanta M."/>
            <person name="Samson G."/>
            <person name="Schroeder D.C."/>
            <person name="Segurens B."/>
            <person name="Strittmatter M."/>
            <person name="Tonon T."/>
            <person name="Tregear J.W."/>
            <person name="Valentin K."/>
            <person name="von Dassow P."/>
            <person name="Yamagishi T."/>
            <person name="Van de Peer Y."/>
            <person name="Wincker P."/>
        </authorList>
    </citation>
    <scope>NUCLEOTIDE SEQUENCE [LARGE SCALE GENOMIC DNA]</scope>
    <source>
        <strain evidence="8">Ec32 / CCAP1310/4</strain>
    </source>
</reference>
<feature type="region of interest" description="Disordered" evidence="5">
    <location>
        <begin position="22"/>
        <end position="181"/>
    </location>
</feature>
<keyword evidence="1 7" id="KW-0808">Transferase</keyword>
<dbReference type="InterPro" id="IPR000863">
    <property type="entry name" value="Sulfotransferase_dom"/>
</dbReference>
<proteinExistence type="predicted"/>
<dbReference type="Proteomes" id="UP000002630">
    <property type="component" value="Linkage Group LG14"/>
</dbReference>
<dbReference type="GO" id="GO:0008146">
    <property type="term" value="F:sulfotransferase activity"/>
    <property type="evidence" value="ECO:0007669"/>
    <property type="project" value="InterPro"/>
</dbReference>
<evidence type="ECO:0000313" key="7">
    <source>
        <dbReference type="EMBL" id="CBJ31230.1"/>
    </source>
</evidence>
<evidence type="ECO:0000256" key="1">
    <source>
        <dbReference type="ARBA" id="ARBA00022679"/>
    </source>
</evidence>
<feature type="binding site" evidence="4">
    <location>
        <position position="405"/>
    </location>
    <ligand>
        <name>3'-phosphoadenylyl sulfate</name>
        <dbReference type="ChEBI" id="CHEBI:58339"/>
    </ligand>
</feature>
<dbReference type="EC" id="2.8.2.-" evidence="7"/>
<dbReference type="InterPro" id="IPR027417">
    <property type="entry name" value="P-loop_NTPase"/>
</dbReference>
<feature type="compositionally biased region" description="Pro residues" evidence="5">
    <location>
        <begin position="38"/>
        <end position="49"/>
    </location>
</feature>
<dbReference type="eggNOG" id="KOG3704">
    <property type="taxonomic scope" value="Eukaryota"/>
</dbReference>
<feature type="domain" description="Sulfotransferase" evidence="6">
    <location>
        <begin position="277"/>
        <end position="539"/>
    </location>
</feature>
<gene>
    <name evidence="7" type="ORF">Esi_0239_0035</name>
</gene>
<feature type="compositionally biased region" description="Gly residues" evidence="5">
    <location>
        <begin position="149"/>
        <end position="162"/>
    </location>
</feature>
<feature type="compositionally biased region" description="Low complexity" evidence="5">
    <location>
        <begin position="103"/>
        <end position="119"/>
    </location>
</feature>
<name>D7FST9_ECTSI</name>